<dbReference type="EMBL" id="CP047186">
    <property type="protein sequence ID" value="QHC54887.1"/>
    <property type="molecule type" value="Genomic_DNA"/>
</dbReference>
<keyword evidence="4" id="KW-1185">Reference proteome</keyword>
<gene>
    <name evidence="2" type="primary">xylF</name>
    <name evidence="2" type="ORF">ACH61_02070</name>
    <name evidence="3" type="ORF">GSU10_04005</name>
</gene>
<dbReference type="EC" id="3.7.1.9" evidence="2"/>
<reference evidence="2 4" key="1">
    <citation type="submission" date="2015-08" db="EMBL/GenBank/DDBJ databases">
        <title>Draft Genome Sequence of Rathayibacter sp. Strain VKM Ac-2596 Isolated from Leaf Gall Induced by Plant-Parasitic Nematodes.</title>
        <authorList>
            <person name="Vasilenko O.V."/>
            <person name="Starodumova I.P."/>
            <person name="Tarlachkov S.V."/>
            <person name="Dorofeeva L.V."/>
            <person name="Evtushenko L.I."/>
        </authorList>
    </citation>
    <scope>NUCLEOTIDE SEQUENCE [LARGE SCALE GENOMIC DNA]</scope>
    <source>
        <strain evidence="2 4">VKM Ac-2596</strain>
    </source>
</reference>
<evidence type="ECO:0000313" key="4">
    <source>
        <dbReference type="Proteomes" id="UP000076717"/>
    </source>
</evidence>
<evidence type="ECO:0000313" key="2">
    <source>
        <dbReference type="EMBL" id="KZX20806.1"/>
    </source>
</evidence>
<reference evidence="3" key="2">
    <citation type="submission" date="2019-12" db="EMBL/GenBank/DDBJ databases">
        <title>Complete and Draft Genome Sequences of New Strains and Members of Some Known Species of the Genus Rathayibacter isolated from Plants.</title>
        <authorList>
            <person name="Tarlachkov S.V."/>
            <person name="Starodumova I.P."/>
            <person name="Dorofeeva L.V."/>
            <person name="Prisyazhnaya N.V."/>
            <person name="Leyn S.A."/>
            <person name="Zlamal J.E."/>
            <person name="Elane M.L."/>
            <person name="Osterman A.L."/>
            <person name="Nadler S.A."/>
            <person name="Subbotin S.A."/>
            <person name="Evtushenko L.I."/>
        </authorList>
    </citation>
    <scope>NUCLEOTIDE SEQUENCE</scope>
    <source>
        <strain evidence="3">VKM Ac-2761</strain>
    </source>
</reference>
<dbReference type="EMBL" id="LIIN01000071">
    <property type="protein sequence ID" value="KZX20806.1"/>
    <property type="molecule type" value="Genomic_DNA"/>
</dbReference>
<dbReference type="InterPro" id="IPR050266">
    <property type="entry name" value="AB_hydrolase_sf"/>
</dbReference>
<dbReference type="OrthoDB" id="7958481at2"/>
<dbReference type="AlphaFoldDB" id="A0A166HL88"/>
<dbReference type="GO" id="GO:0018775">
    <property type="term" value="F:2-hydroxymuconate-semialdehyde hydrolase activity"/>
    <property type="evidence" value="ECO:0007669"/>
    <property type="project" value="UniProtKB-EC"/>
</dbReference>
<dbReference type="RefSeq" id="WP_068211666.1">
    <property type="nucleotide sequence ID" value="NZ_CP047186.1"/>
</dbReference>
<dbReference type="Gene3D" id="3.40.50.1820">
    <property type="entry name" value="alpha/beta hydrolase"/>
    <property type="match status" value="1"/>
</dbReference>
<accession>A0A166HL88</accession>
<dbReference type="SUPFAM" id="SSF53474">
    <property type="entry name" value="alpha/beta-Hydrolases"/>
    <property type="match status" value="1"/>
</dbReference>
<organism evidence="2 4">
    <name type="scientific">Rathayibacter tanaceti</name>
    <dbReference type="NCBI Taxonomy" id="1671680"/>
    <lineage>
        <taxon>Bacteria</taxon>
        <taxon>Bacillati</taxon>
        <taxon>Actinomycetota</taxon>
        <taxon>Actinomycetes</taxon>
        <taxon>Micrococcales</taxon>
        <taxon>Microbacteriaceae</taxon>
        <taxon>Rathayibacter</taxon>
    </lineage>
</organism>
<dbReference type="PANTHER" id="PTHR43798:SF5">
    <property type="entry name" value="MONOACYLGLYCEROL LIPASE ABHD6"/>
    <property type="match status" value="1"/>
</dbReference>
<dbReference type="PATRIC" id="fig|1671680.3.peg.2207"/>
<evidence type="ECO:0000313" key="5">
    <source>
        <dbReference type="Proteomes" id="UP000465031"/>
    </source>
</evidence>
<dbReference type="GO" id="GO:0047372">
    <property type="term" value="F:monoacylglycerol lipase activity"/>
    <property type="evidence" value="ECO:0007669"/>
    <property type="project" value="TreeGrafter"/>
</dbReference>
<dbReference type="InterPro" id="IPR000073">
    <property type="entry name" value="AB_hydrolase_1"/>
</dbReference>
<dbReference type="Pfam" id="PF00561">
    <property type="entry name" value="Abhydrolase_1"/>
    <property type="match status" value="1"/>
</dbReference>
<evidence type="ECO:0000259" key="1">
    <source>
        <dbReference type="Pfam" id="PF00561"/>
    </source>
</evidence>
<reference evidence="5" key="3">
    <citation type="submission" date="2019-12" db="EMBL/GenBank/DDBJ databases">
        <title>Complete and draft genome sequences of new strains and members of some known species of the genus Rathayibacter isolated from plants.</title>
        <authorList>
            <person name="Tarlachkov S.V."/>
            <person name="Starodumova I.P."/>
            <person name="Dorofeeva L.V."/>
            <person name="Prisyazhnaya N.V."/>
            <person name="Leyn S."/>
            <person name="Zlamal J."/>
            <person name="Elan M."/>
            <person name="Osterman A.L."/>
            <person name="Nadler S."/>
            <person name="Subbotin S.A."/>
            <person name="Evtushenko L.I."/>
        </authorList>
    </citation>
    <scope>NUCLEOTIDE SEQUENCE [LARGE SCALE GENOMIC DNA]</scope>
    <source>
        <strain evidence="5">VKM Ac-2761</strain>
    </source>
</reference>
<dbReference type="PRINTS" id="PR00111">
    <property type="entry name" value="ABHYDROLASE"/>
</dbReference>
<sequence length="288" mass="30386">MTASPGRGAASAPVINAPTQRVRAAGADFVYRELGADSGDALPLVALTHLGANLDSWDPEVVDPLAEDRRVLLIGYRGVGGSSGAAQQSFEAAADDVVAVIRALGVERVDLFGQSMGGMVAQAVLERAPQLVDRVVLAGSGPRGGPGLVTMGGVMIRGILRGVLTATDPIALLFFTRTPNGRSAAKALAARLTRRRVDRDSAVTLGVVRRQLGAVRRWGEEPPADSLFPHRALIVHGDGDRLVPPVNADLLRARFTDARLVVLPDSGHGVVPQNRRAVVDTVRSFLRR</sequence>
<proteinExistence type="predicted"/>
<keyword evidence="2" id="KW-0378">Hydrolase</keyword>
<feature type="domain" description="AB hydrolase-1" evidence="1">
    <location>
        <begin position="50"/>
        <end position="270"/>
    </location>
</feature>
<name>A0A166HL88_9MICO</name>
<dbReference type="KEGG" id="rte:GSU10_04005"/>
<dbReference type="Proteomes" id="UP000465031">
    <property type="component" value="Chromosome"/>
</dbReference>
<dbReference type="PANTHER" id="PTHR43798">
    <property type="entry name" value="MONOACYLGLYCEROL LIPASE"/>
    <property type="match status" value="1"/>
</dbReference>
<dbReference type="GO" id="GO:0016020">
    <property type="term" value="C:membrane"/>
    <property type="evidence" value="ECO:0007669"/>
    <property type="project" value="TreeGrafter"/>
</dbReference>
<dbReference type="InterPro" id="IPR029058">
    <property type="entry name" value="AB_hydrolase_fold"/>
</dbReference>
<evidence type="ECO:0000313" key="3">
    <source>
        <dbReference type="EMBL" id="QHC54887.1"/>
    </source>
</evidence>
<dbReference type="Proteomes" id="UP000076717">
    <property type="component" value="Unassembled WGS sequence"/>
</dbReference>
<protein>
    <submittedName>
        <fullName evidence="2">2-hydroxymuconate semialdehyde hydrolase</fullName>
        <ecNumber evidence="2">3.7.1.9</ecNumber>
    </submittedName>
    <submittedName>
        <fullName evidence="3">Alpha/beta fold hydrolase</fullName>
    </submittedName>
</protein>
<dbReference type="GO" id="GO:0046464">
    <property type="term" value="P:acylglycerol catabolic process"/>
    <property type="evidence" value="ECO:0007669"/>
    <property type="project" value="TreeGrafter"/>
</dbReference>